<protein>
    <submittedName>
        <fullName evidence="1">Uncharacterized protein</fullName>
    </submittedName>
</protein>
<sequence length="196" mass="20917">MAAYGGLVTVLRALLSCRLPLDLSTRDRLGRSLQVLAVGGTSAPENMQATVRLLHAAGAPLEADALLHAVDRRCGAGVEALLACGRPAVDTSRSWLAVFGRDRYSCPVHRVLQGLAMQASCGFPILPEEEREAVRILEALLAAGFRPTVYRQVAQGPFRHSSDTRVRAEFDPFTGDPTYSKLGTRQVGVGAGHSPA</sequence>
<dbReference type="AlphaFoldDB" id="E1Z7Q2"/>
<reference evidence="1 2" key="1">
    <citation type="journal article" date="2010" name="Plant Cell">
        <title>The Chlorella variabilis NC64A genome reveals adaptation to photosymbiosis, coevolution with viruses, and cryptic sex.</title>
        <authorList>
            <person name="Blanc G."/>
            <person name="Duncan G."/>
            <person name="Agarkova I."/>
            <person name="Borodovsky M."/>
            <person name="Gurnon J."/>
            <person name="Kuo A."/>
            <person name="Lindquist E."/>
            <person name="Lucas S."/>
            <person name="Pangilinan J."/>
            <person name="Polle J."/>
            <person name="Salamov A."/>
            <person name="Terry A."/>
            <person name="Yamada T."/>
            <person name="Dunigan D.D."/>
            <person name="Grigoriev I.V."/>
            <person name="Claverie J.M."/>
            <person name="Van Etten J.L."/>
        </authorList>
    </citation>
    <scope>NUCLEOTIDE SEQUENCE [LARGE SCALE GENOMIC DNA]</scope>
    <source>
        <strain evidence="1 2">NC64A</strain>
    </source>
</reference>
<dbReference type="GeneID" id="17357338"/>
<proteinExistence type="predicted"/>
<dbReference type="Proteomes" id="UP000008141">
    <property type="component" value="Unassembled WGS sequence"/>
</dbReference>
<dbReference type="OrthoDB" id="10654597at2759"/>
<dbReference type="RefSeq" id="XP_005850313.1">
    <property type="nucleotide sequence ID" value="XM_005850251.1"/>
</dbReference>
<accession>E1Z7Q2</accession>
<dbReference type="KEGG" id="cvr:CHLNCDRAFT_142079"/>
<keyword evidence="2" id="KW-1185">Reference proteome</keyword>
<evidence type="ECO:0000313" key="2">
    <source>
        <dbReference type="Proteomes" id="UP000008141"/>
    </source>
</evidence>
<gene>
    <name evidence="1" type="ORF">CHLNCDRAFT_142079</name>
</gene>
<dbReference type="InParanoid" id="E1Z7Q2"/>
<name>E1Z7Q2_CHLVA</name>
<evidence type="ECO:0000313" key="1">
    <source>
        <dbReference type="EMBL" id="EFN58211.1"/>
    </source>
</evidence>
<dbReference type="EMBL" id="GL433838">
    <property type="protein sequence ID" value="EFN58211.1"/>
    <property type="molecule type" value="Genomic_DNA"/>
</dbReference>
<organism evidence="2">
    <name type="scientific">Chlorella variabilis</name>
    <name type="common">Green alga</name>
    <dbReference type="NCBI Taxonomy" id="554065"/>
    <lineage>
        <taxon>Eukaryota</taxon>
        <taxon>Viridiplantae</taxon>
        <taxon>Chlorophyta</taxon>
        <taxon>core chlorophytes</taxon>
        <taxon>Trebouxiophyceae</taxon>
        <taxon>Chlorellales</taxon>
        <taxon>Chlorellaceae</taxon>
        <taxon>Chlorella clade</taxon>
        <taxon>Chlorella</taxon>
    </lineage>
</organism>